<organism evidence="3">
    <name type="scientific">Haemonchus placei</name>
    <name type="common">Barber's pole worm</name>
    <dbReference type="NCBI Taxonomy" id="6290"/>
    <lineage>
        <taxon>Eukaryota</taxon>
        <taxon>Metazoa</taxon>
        <taxon>Ecdysozoa</taxon>
        <taxon>Nematoda</taxon>
        <taxon>Chromadorea</taxon>
        <taxon>Rhabditida</taxon>
        <taxon>Rhabditina</taxon>
        <taxon>Rhabditomorpha</taxon>
        <taxon>Strongyloidea</taxon>
        <taxon>Trichostrongylidae</taxon>
        <taxon>Haemonchus</taxon>
    </lineage>
</organism>
<proteinExistence type="predicted"/>
<accession>A0A0N4WV64</accession>
<evidence type="ECO:0000313" key="2">
    <source>
        <dbReference type="Proteomes" id="UP000268014"/>
    </source>
</evidence>
<evidence type="ECO:0000313" key="3">
    <source>
        <dbReference type="WBParaSite" id="HPLM_0001558001-mRNA-1"/>
    </source>
</evidence>
<name>A0A0N4WV64_HAEPC</name>
<keyword evidence="2" id="KW-1185">Reference proteome</keyword>
<dbReference type="AlphaFoldDB" id="A0A0N4WV64"/>
<sequence>MTSEQQLPVYFDFVVARSTSIRGHHGEPTTPFRSSRRGSIHSQSIVLEYHSQR</sequence>
<reference evidence="3" key="1">
    <citation type="submission" date="2017-02" db="UniProtKB">
        <authorList>
            <consortium name="WormBaseParasite"/>
        </authorList>
    </citation>
    <scope>IDENTIFICATION</scope>
</reference>
<dbReference type="WBParaSite" id="HPLM_0001558001-mRNA-1">
    <property type="protein sequence ID" value="HPLM_0001558001-mRNA-1"/>
    <property type="gene ID" value="HPLM_0001558001"/>
</dbReference>
<gene>
    <name evidence="1" type="ORF">HPLM_LOCUS15572</name>
</gene>
<protein>
    <submittedName>
        <fullName evidence="1 3">Uncharacterized protein</fullName>
    </submittedName>
</protein>
<dbReference type="Proteomes" id="UP000268014">
    <property type="component" value="Unassembled WGS sequence"/>
</dbReference>
<dbReference type="EMBL" id="UZAF01019033">
    <property type="protein sequence ID" value="VDO57075.1"/>
    <property type="molecule type" value="Genomic_DNA"/>
</dbReference>
<evidence type="ECO:0000313" key="1">
    <source>
        <dbReference type="EMBL" id="VDO57075.1"/>
    </source>
</evidence>
<reference evidence="1 2" key="2">
    <citation type="submission" date="2018-11" db="EMBL/GenBank/DDBJ databases">
        <authorList>
            <consortium name="Pathogen Informatics"/>
        </authorList>
    </citation>
    <scope>NUCLEOTIDE SEQUENCE [LARGE SCALE GENOMIC DNA]</scope>
    <source>
        <strain evidence="1 2">MHpl1</strain>
    </source>
</reference>